<dbReference type="InterPro" id="IPR021818">
    <property type="entry name" value="SIPA1L_C"/>
</dbReference>
<dbReference type="EMBL" id="JAULJE010000009">
    <property type="protein sequence ID" value="KAK1339334.1"/>
    <property type="molecule type" value="Genomic_DNA"/>
</dbReference>
<feature type="domain" description="Signal-induced proliferation-associated 1-like protein C-terminal" evidence="1">
    <location>
        <begin position="59"/>
        <end position="131"/>
    </location>
</feature>
<accession>A0AA40HXS3</accession>
<gene>
    <name evidence="2" type="ORF">QTO34_020017</name>
</gene>
<evidence type="ECO:0000313" key="2">
    <source>
        <dbReference type="EMBL" id="KAK1339334.1"/>
    </source>
</evidence>
<comment type="caution">
    <text evidence="2">The sequence shown here is derived from an EMBL/GenBank/DDBJ whole genome shotgun (WGS) entry which is preliminary data.</text>
</comment>
<proteinExistence type="predicted"/>
<evidence type="ECO:0000313" key="3">
    <source>
        <dbReference type="Proteomes" id="UP001177744"/>
    </source>
</evidence>
<name>A0AA40HXS3_CNENI</name>
<keyword evidence="3" id="KW-1185">Reference proteome</keyword>
<dbReference type="Pfam" id="PF11881">
    <property type="entry name" value="SPAR_C"/>
    <property type="match status" value="1"/>
</dbReference>
<dbReference type="AlphaFoldDB" id="A0AA40HXS3"/>
<evidence type="ECO:0000259" key="1">
    <source>
        <dbReference type="Pfam" id="PF11881"/>
    </source>
</evidence>
<sequence length="354" mass="40660">MEARLLTTPHSQTVIKSGEHVLQEPSGRVPFGRSQHTRADTPPELTVSIDSTEVDSKAHSRVLQKKRALHRTLSDESIYSGQREHFFTSRASLLDQALPNDVLFSSTYPSLPKSLPLRRPSYTLGMKSLHDPDSREEGICLKTNYWHLVPLKLKEVAISDRICLKTNYWHNVPLKPKEAGIGDRMYLKTNDWQNILRQPKEAGVIDRKCLKTSYWHNVPLKPKEAGVSNRIYLKTTYWHNPKEAGVIYRKCLKTNVPVKLKDGSGDDRICLKNSHQQVLPILETLVSWSEEKKKDGTHQPLPREPVIGQIHAFLRPEFQNKQMSLFHRKTGDCFRLLSVQCRVAIDCQEYSLRL</sequence>
<reference evidence="2" key="1">
    <citation type="submission" date="2023-06" db="EMBL/GenBank/DDBJ databases">
        <title>Reference genome for the Northern bat (Eptesicus nilssonii), a most northern bat species.</title>
        <authorList>
            <person name="Laine V.N."/>
            <person name="Pulliainen A.T."/>
            <person name="Lilley T.M."/>
        </authorList>
    </citation>
    <scope>NUCLEOTIDE SEQUENCE</scope>
    <source>
        <strain evidence="2">BLF_Eptnil</strain>
        <tissue evidence="2">Kidney</tissue>
    </source>
</reference>
<dbReference type="Proteomes" id="UP001177744">
    <property type="component" value="Unassembled WGS sequence"/>
</dbReference>
<organism evidence="2 3">
    <name type="scientific">Cnephaeus nilssonii</name>
    <name type="common">Northern bat</name>
    <name type="synonym">Eptesicus nilssonii</name>
    <dbReference type="NCBI Taxonomy" id="3371016"/>
    <lineage>
        <taxon>Eukaryota</taxon>
        <taxon>Metazoa</taxon>
        <taxon>Chordata</taxon>
        <taxon>Craniata</taxon>
        <taxon>Vertebrata</taxon>
        <taxon>Euteleostomi</taxon>
        <taxon>Mammalia</taxon>
        <taxon>Eutheria</taxon>
        <taxon>Laurasiatheria</taxon>
        <taxon>Chiroptera</taxon>
        <taxon>Yangochiroptera</taxon>
        <taxon>Vespertilionidae</taxon>
        <taxon>Cnephaeus</taxon>
    </lineage>
</organism>
<protein>
    <recommendedName>
        <fullName evidence="1">Signal-induced proliferation-associated 1-like protein C-terminal domain-containing protein</fullName>
    </recommendedName>
</protein>